<dbReference type="Proteomes" id="UP000015423">
    <property type="component" value="Chromosome"/>
</dbReference>
<feature type="region of interest" description="Disordered" evidence="1">
    <location>
        <begin position="33"/>
        <end position="71"/>
    </location>
</feature>
<dbReference type="STRING" id="1214242.B446_15785"/>
<dbReference type="EMBL" id="CP006259">
    <property type="protein sequence ID" value="AGS69975.1"/>
    <property type="molecule type" value="Genomic_DNA"/>
</dbReference>
<keyword evidence="3" id="KW-1185">Reference proteome</keyword>
<dbReference type="KEGG" id="sci:B446_15785"/>
<reference evidence="3" key="1">
    <citation type="submission" date="2012-10" db="EMBL/GenBank/DDBJ databases">
        <title>The complete genome sequence of Streptomyces collinus Tu 365.</title>
        <authorList>
            <person name="Ruckert C."/>
            <person name="Szczepanowski R."/>
            <person name="Goesmann A."/>
            <person name="Pross E.K."/>
            <person name="Musiol E.M."/>
            <person name="Blin K."/>
            <person name="Wohlleben W."/>
            <person name="Puhler A."/>
            <person name="Weber T."/>
            <person name="Kalinowski J."/>
        </authorList>
    </citation>
    <scope>NUCLEOTIDE SEQUENCE [LARGE SCALE GENOMIC DNA]</scope>
    <source>
        <strain evidence="3">DSM 40733 / Tue 365</strain>
    </source>
</reference>
<reference evidence="2 3" key="2">
    <citation type="journal article" date="2013" name="J. Biotechnol.">
        <title>Complete genome sequence of the kirromycin producer Streptomyces collinus Tu 365 consisting of a linear chromosome and two linear plasmids.</title>
        <authorList>
            <person name="Ruckert C."/>
            <person name="Szczepanowski R."/>
            <person name="Albersmeier A."/>
            <person name="Goesmann A."/>
            <person name="Iftime D."/>
            <person name="Musiol E.M."/>
            <person name="Blin K."/>
            <person name="Wohlleben W."/>
            <person name="Puhler A."/>
            <person name="Kalinowski J."/>
            <person name="Weber T."/>
        </authorList>
    </citation>
    <scope>NUCLEOTIDE SEQUENCE [LARGE SCALE GENOMIC DNA]</scope>
    <source>
        <strain evidence="3">DSM 40733 / Tue 365</strain>
    </source>
</reference>
<gene>
    <name evidence="2" type="ORF">B446_15785</name>
</gene>
<proteinExistence type="predicted"/>
<evidence type="ECO:0000313" key="2">
    <source>
        <dbReference type="EMBL" id="AGS69975.1"/>
    </source>
</evidence>
<protein>
    <submittedName>
        <fullName evidence="2">Uncharacterized protein</fullName>
    </submittedName>
</protein>
<evidence type="ECO:0000313" key="3">
    <source>
        <dbReference type="Proteomes" id="UP000015423"/>
    </source>
</evidence>
<organism evidence="2 3">
    <name type="scientific">Streptomyces collinus (strain DSM 40733 / Tue 365)</name>
    <dbReference type="NCBI Taxonomy" id="1214242"/>
    <lineage>
        <taxon>Bacteria</taxon>
        <taxon>Bacillati</taxon>
        <taxon>Actinomycetota</taxon>
        <taxon>Actinomycetes</taxon>
        <taxon>Kitasatosporales</taxon>
        <taxon>Streptomycetaceae</taxon>
        <taxon>Streptomyces</taxon>
    </lineage>
</organism>
<name>S5VNR7_STRC3</name>
<dbReference type="AlphaFoldDB" id="S5VNR7"/>
<evidence type="ECO:0000256" key="1">
    <source>
        <dbReference type="SAM" id="MobiDB-lite"/>
    </source>
</evidence>
<accession>S5VNR7</accession>
<dbReference type="HOGENOM" id="CLU_2738168_0_0_11"/>
<sequence>MISGHRDRQVTECPGERLHAGAFAAVGGRVGEARGAYGGSDGGIRTPISRDTARPSKAPSHGLHTLTGRNE</sequence>